<keyword evidence="3" id="KW-0378">Hydrolase</keyword>
<protein>
    <submittedName>
        <fullName evidence="6">Peptidase M20</fullName>
    </submittedName>
</protein>
<dbReference type="Gene3D" id="3.40.630.10">
    <property type="entry name" value="Zn peptidases"/>
    <property type="match status" value="1"/>
</dbReference>
<keyword evidence="4" id="KW-0732">Signal</keyword>
<keyword evidence="7" id="KW-1185">Reference proteome</keyword>
<dbReference type="OrthoDB" id="9761532at2"/>
<dbReference type="GO" id="GO:0046872">
    <property type="term" value="F:metal ion binding"/>
    <property type="evidence" value="ECO:0007669"/>
    <property type="project" value="UniProtKB-KW"/>
</dbReference>
<dbReference type="EnsemblBacteria" id="ABF40522">
    <property type="protein sequence ID" value="ABF40522"/>
    <property type="gene ID" value="Acid345_1520"/>
</dbReference>
<dbReference type="STRING" id="204669.Acid345_1520"/>
<dbReference type="Pfam" id="PF07687">
    <property type="entry name" value="M20_dimer"/>
    <property type="match status" value="1"/>
</dbReference>
<proteinExistence type="predicted"/>
<organism evidence="6 7">
    <name type="scientific">Koribacter versatilis (strain Ellin345)</name>
    <dbReference type="NCBI Taxonomy" id="204669"/>
    <lineage>
        <taxon>Bacteria</taxon>
        <taxon>Pseudomonadati</taxon>
        <taxon>Acidobacteriota</taxon>
        <taxon>Terriglobia</taxon>
        <taxon>Terriglobales</taxon>
        <taxon>Candidatus Korobacteraceae</taxon>
        <taxon>Candidatus Korobacter</taxon>
    </lineage>
</organism>
<feature type="chain" id="PRO_5004191663" evidence="4">
    <location>
        <begin position="21"/>
        <end position="488"/>
    </location>
</feature>
<evidence type="ECO:0000259" key="5">
    <source>
        <dbReference type="Pfam" id="PF07687"/>
    </source>
</evidence>
<dbReference type="InterPro" id="IPR036264">
    <property type="entry name" value="Bact_exopeptidase_dim_dom"/>
</dbReference>
<dbReference type="PANTHER" id="PTHR43270">
    <property type="entry name" value="BETA-ALA-HIS DIPEPTIDASE"/>
    <property type="match status" value="1"/>
</dbReference>
<dbReference type="eggNOG" id="COG0624">
    <property type="taxonomic scope" value="Bacteria"/>
</dbReference>
<dbReference type="InterPro" id="IPR051458">
    <property type="entry name" value="Cyt/Met_Dipeptidase"/>
</dbReference>
<evidence type="ECO:0000256" key="4">
    <source>
        <dbReference type="SAM" id="SignalP"/>
    </source>
</evidence>
<dbReference type="Pfam" id="PF01546">
    <property type="entry name" value="Peptidase_M20"/>
    <property type="match status" value="1"/>
</dbReference>
<evidence type="ECO:0000313" key="6">
    <source>
        <dbReference type="EMBL" id="ABF40522.1"/>
    </source>
</evidence>
<evidence type="ECO:0000256" key="2">
    <source>
        <dbReference type="ARBA" id="ARBA00022723"/>
    </source>
</evidence>
<feature type="signal peptide" evidence="4">
    <location>
        <begin position="1"/>
        <end position="20"/>
    </location>
</feature>
<dbReference type="Gene3D" id="3.30.70.360">
    <property type="match status" value="1"/>
</dbReference>
<keyword evidence="1" id="KW-0645">Protease</keyword>
<feature type="domain" description="Peptidase M20 dimerisation" evidence="5">
    <location>
        <begin position="218"/>
        <end position="371"/>
    </location>
</feature>
<evidence type="ECO:0000313" key="7">
    <source>
        <dbReference type="Proteomes" id="UP000002432"/>
    </source>
</evidence>
<dbReference type="GO" id="GO:0006508">
    <property type="term" value="P:proteolysis"/>
    <property type="evidence" value="ECO:0007669"/>
    <property type="project" value="UniProtKB-KW"/>
</dbReference>
<dbReference type="SUPFAM" id="SSF55031">
    <property type="entry name" value="Bacterial exopeptidase dimerisation domain"/>
    <property type="match status" value="1"/>
</dbReference>
<keyword evidence="2" id="KW-0479">Metal-binding</keyword>
<name>Q1IRH8_KORVE</name>
<dbReference type="InterPro" id="IPR002933">
    <property type="entry name" value="Peptidase_M20"/>
</dbReference>
<dbReference type="InterPro" id="IPR011650">
    <property type="entry name" value="Peptidase_M20_dimer"/>
</dbReference>
<dbReference type="HOGENOM" id="CLU_029469_2_1_0"/>
<reference evidence="6 7" key="1">
    <citation type="journal article" date="2009" name="Appl. Environ. Microbiol.">
        <title>Three genomes from the phylum Acidobacteria provide insight into the lifestyles of these microorganisms in soils.</title>
        <authorList>
            <person name="Ward N.L."/>
            <person name="Challacombe J.F."/>
            <person name="Janssen P.H."/>
            <person name="Henrissat B."/>
            <person name="Coutinho P.M."/>
            <person name="Wu M."/>
            <person name="Xie G."/>
            <person name="Haft D.H."/>
            <person name="Sait M."/>
            <person name="Badger J."/>
            <person name="Barabote R.D."/>
            <person name="Bradley B."/>
            <person name="Brettin T.S."/>
            <person name="Brinkac L.M."/>
            <person name="Bruce D."/>
            <person name="Creasy T."/>
            <person name="Daugherty S.C."/>
            <person name="Davidsen T.M."/>
            <person name="DeBoy R.T."/>
            <person name="Detter J.C."/>
            <person name="Dodson R.J."/>
            <person name="Durkin A.S."/>
            <person name="Ganapathy A."/>
            <person name="Gwinn-Giglio M."/>
            <person name="Han C.S."/>
            <person name="Khouri H."/>
            <person name="Kiss H."/>
            <person name="Kothari S.P."/>
            <person name="Madupu R."/>
            <person name="Nelson K.E."/>
            <person name="Nelson W.C."/>
            <person name="Paulsen I."/>
            <person name="Penn K."/>
            <person name="Ren Q."/>
            <person name="Rosovitz M.J."/>
            <person name="Selengut J.D."/>
            <person name="Shrivastava S."/>
            <person name="Sullivan S.A."/>
            <person name="Tapia R."/>
            <person name="Thompson L.S."/>
            <person name="Watkins K.L."/>
            <person name="Yang Q."/>
            <person name="Yu C."/>
            <person name="Zafar N."/>
            <person name="Zhou L."/>
            <person name="Kuske C.R."/>
        </authorList>
    </citation>
    <scope>NUCLEOTIDE SEQUENCE [LARGE SCALE GENOMIC DNA]</scope>
    <source>
        <strain evidence="6 7">Ellin345</strain>
    </source>
</reference>
<accession>Q1IRH8</accession>
<dbReference type="GO" id="GO:0008233">
    <property type="term" value="F:peptidase activity"/>
    <property type="evidence" value="ECO:0007669"/>
    <property type="project" value="UniProtKB-KW"/>
</dbReference>
<gene>
    <name evidence="6" type="ordered locus">Acid345_1520</name>
</gene>
<dbReference type="Proteomes" id="UP000002432">
    <property type="component" value="Chromosome"/>
</dbReference>
<dbReference type="AlphaFoldDB" id="Q1IRH8"/>
<dbReference type="PANTHER" id="PTHR43270:SF8">
    <property type="entry name" value="DI- AND TRIPEPTIDASE DUG2-RELATED"/>
    <property type="match status" value="1"/>
</dbReference>
<dbReference type="PROSITE" id="PS51257">
    <property type="entry name" value="PROKAR_LIPOPROTEIN"/>
    <property type="match status" value="1"/>
</dbReference>
<dbReference type="KEGG" id="aba:Acid345_1520"/>
<evidence type="ECO:0000256" key="1">
    <source>
        <dbReference type="ARBA" id="ARBA00022670"/>
    </source>
</evidence>
<dbReference type="SUPFAM" id="SSF53187">
    <property type="entry name" value="Zn-dependent exopeptidases"/>
    <property type="match status" value="1"/>
</dbReference>
<dbReference type="EMBL" id="CP000360">
    <property type="protein sequence ID" value="ABF40522.1"/>
    <property type="molecule type" value="Genomic_DNA"/>
</dbReference>
<dbReference type="RefSeq" id="WP_011522324.1">
    <property type="nucleotide sequence ID" value="NC_008009.1"/>
</dbReference>
<sequence length="488" mass="53285">MRRISSCVLAVIALACALSAATPKEAADRWRAAHEQQILKEFTDLLAIPNVASDKNNIRRNADTLVEMLRRRHVEAKMLFSTDANPVVYGERKTPGAKHTIVFYAHYDGQPVTPEDWETKAPFSPVPKEVNGEPRIFARSASDDKAAIIAQLAALDALDAAKVPLKANLRFVWEGEEEAGSPNLGRILAEHKDDVGGDVWLICDGPVDQSGKQSVVFGARGITSLEITVFGAHRELHSGHYGNWAPNPAMMLAKLLAGMKDDNGRVLIPHFYDGIAPLSETEKKAIQDAPKNEELLREDLWLAGTEGGGRPLLELLNEPSLNIHGMTSARTGATATNVIPATATADIDIRLVKGLDWKTQQQRVADYITAQGYFVSEVPPMKNIFLVHPKVAFLKRGTDSYNAVRTSMDLSIAKQVIAAVESVRGPVVKLPTMGGSVPLEMIQNTLGTTMIIVPIANYDNNQHAANENIRLQNLWDGIETMAALEAME</sequence>
<evidence type="ECO:0000256" key="3">
    <source>
        <dbReference type="ARBA" id="ARBA00022801"/>
    </source>
</evidence>